<evidence type="ECO:0000259" key="7">
    <source>
        <dbReference type="Pfam" id="PF09335"/>
    </source>
</evidence>
<evidence type="ECO:0000256" key="2">
    <source>
        <dbReference type="ARBA" id="ARBA00022475"/>
    </source>
</evidence>
<evidence type="ECO:0000256" key="4">
    <source>
        <dbReference type="ARBA" id="ARBA00022989"/>
    </source>
</evidence>
<reference evidence="8 9" key="1">
    <citation type="submission" date="2018-06" db="EMBL/GenBank/DDBJ databases">
        <authorList>
            <consortium name="Pathogen Informatics"/>
            <person name="Doyle S."/>
        </authorList>
    </citation>
    <scope>NUCLEOTIDE SEQUENCE [LARGE SCALE GENOMIC DNA]</scope>
    <source>
        <strain evidence="8 9">NCTC11807</strain>
    </source>
</reference>
<sequence length="192" mass="22323">MLSFHQLEELFEFFRQFRYIPGFILLYLRAIVPVLPLTLYIVLLIHTYGIIPGIIIRWLGVVTGTFIVFLICKKLVNTVRMKKLKSRNSVKRLISFIDRQGLIPLFILLCFPFTPNTLINIVVSLSHIKIKFYFIILVISKLISIAILGFLGKEVFTIFTNPIRALIMLIGFVILWFVSKKVEKHFMSSTKE</sequence>
<name>A0A380H939_9STAP</name>
<keyword evidence="3 6" id="KW-0812">Transmembrane</keyword>
<evidence type="ECO:0000313" key="9">
    <source>
        <dbReference type="Proteomes" id="UP000255425"/>
    </source>
</evidence>
<comment type="subcellular location">
    <subcellularLocation>
        <location evidence="1 6">Cell membrane</location>
        <topology evidence="1 6">Multi-pass membrane protein</topology>
    </subcellularLocation>
</comment>
<gene>
    <name evidence="8" type="ORF">NCTC11807_02083</name>
</gene>
<organism evidence="8 9">
    <name type="scientific">Staphylococcus saccharolyticus</name>
    <dbReference type="NCBI Taxonomy" id="33028"/>
    <lineage>
        <taxon>Bacteria</taxon>
        <taxon>Bacillati</taxon>
        <taxon>Bacillota</taxon>
        <taxon>Bacilli</taxon>
        <taxon>Bacillales</taxon>
        <taxon>Staphylococcaceae</taxon>
        <taxon>Staphylococcus</taxon>
    </lineage>
</organism>
<dbReference type="InterPro" id="IPR015414">
    <property type="entry name" value="TMEM64"/>
</dbReference>
<protein>
    <recommendedName>
        <fullName evidence="6">TVP38/TMEM64 family membrane protein</fullName>
    </recommendedName>
</protein>
<keyword evidence="9" id="KW-1185">Reference proteome</keyword>
<dbReference type="Pfam" id="PF09335">
    <property type="entry name" value="VTT_dom"/>
    <property type="match status" value="1"/>
</dbReference>
<dbReference type="RefSeq" id="WP_115313702.1">
    <property type="nucleotide sequence ID" value="NZ_CP066042.1"/>
</dbReference>
<dbReference type="InterPro" id="IPR032816">
    <property type="entry name" value="VTT_dom"/>
</dbReference>
<evidence type="ECO:0000256" key="3">
    <source>
        <dbReference type="ARBA" id="ARBA00022692"/>
    </source>
</evidence>
<dbReference type="EMBL" id="UHDZ01000001">
    <property type="protein sequence ID" value="SUM73300.1"/>
    <property type="molecule type" value="Genomic_DNA"/>
</dbReference>
<keyword evidence="5 6" id="KW-0472">Membrane</keyword>
<feature type="transmembrane region" description="Helical" evidence="6">
    <location>
        <begin position="158"/>
        <end position="178"/>
    </location>
</feature>
<dbReference type="AlphaFoldDB" id="A0A380H939"/>
<keyword evidence="2 6" id="KW-1003">Cell membrane</keyword>
<feature type="domain" description="VTT" evidence="7">
    <location>
        <begin position="36"/>
        <end position="153"/>
    </location>
</feature>
<proteinExistence type="inferred from homology"/>
<evidence type="ECO:0000256" key="6">
    <source>
        <dbReference type="RuleBase" id="RU366058"/>
    </source>
</evidence>
<dbReference type="PANTHER" id="PTHR12677:SF55">
    <property type="entry name" value="UNDECAPRENYL PHOSPHATE TRANSPORTER SAOUHSC_00901-RELATED"/>
    <property type="match status" value="1"/>
</dbReference>
<dbReference type="PANTHER" id="PTHR12677">
    <property type="entry name" value="GOLGI APPARATUS MEMBRANE PROTEIN TVP38-RELATED"/>
    <property type="match status" value="1"/>
</dbReference>
<evidence type="ECO:0000256" key="5">
    <source>
        <dbReference type="ARBA" id="ARBA00023136"/>
    </source>
</evidence>
<dbReference type="GeneID" id="63935959"/>
<dbReference type="GO" id="GO:0005886">
    <property type="term" value="C:plasma membrane"/>
    <property type="evidence" value="ECO:0007669"/>
    <property type="project" value="UniProtKB-SubCell"/>
</dbReference>
<accession>A0A380H939</accession>
<evidence type="ECO:0000313" key="8">
    <source>
        <dbReference type="EMBL" id="SUM73300.1"/>
    </source>
</evidence>
<comment type="similarity">
    <text evidence="6">Belongs to the TVP38/TMEM64 family.</text>
</comment>
<feature type="transmembrane region" description="Helical" evidence="6">
    <location>
        <begin position="132"/>
        <end position="152"/>
    </location>
</feature>
<evidence type="ECO:0000256" key="1">
    <source>
        <dbReference type="ARBA" id="ARBA00004651"/>
    </source>
</evidence>
<feature type="transmembrane region" description="Helical" evidence="6">
    <location>
        <begin position="102"/>
        <end position="125"/>
    </location>
</feature>
<dbReference type="Proteomes" id="UP000255425">
    <property type="component" value="Unassembled WGS sequence"/>
</dbReference>
<keyword evidence="4 6" id="KW-1133">Transmembrane helix</keyword>
<feature type="transmembrane region" description="Helical" evidence="6">
    <location>
        <begin position="55"/>
        <end position="76"/>
    </location>
</feature>
<feature type="transmembrane region" description="Helical" evidence="6">
    <location>
        <begin position="20"/>
        <end position="43"/>
    </location>
</feature>